<feature type="chain" id="PRO_5045399522" evidence="2">
    <location>
        <begin position="24"/>
        <end position="170"/>
    </location>
</feature>
<sequence>MTHLRALFIVLISTLWFTLPATAQNVAFGAVKADPSLPVEVTSDNLAVNQADGSAEFTGSVLIVQGVMRLAGDRVLVIYKTDADGKRAIERLEATGNVILVSGPDAAEAQRAEYTIDSGTIVMSGNVLLNQSAGTLASQRMVVNLTTGTASMSGRVKTILNPSSGTSENN</sequence>
<dbReference type="Proteomes" id="UP001441944">
    <property type="component" value="Unassembled WGS sequence"/>
</dbReference>
<dbReference type="Pfam" id="PF03968">
    <property type="entry name" value="LptD_N"/>
    <property type="match status" value="1"/>
</dbReference>
<dbReference type="RefSeq" id="WP_295449645.1">
    <property type="nucleotide sequence ID" value="NZ_BAABWU010000001.1"/>
</dbReference>
<reference evidence="4 5" key="1">
    <citation type="submission" date="2024-04" db="EMBL/GenBank/DDBJ databases">
        <title>Draft genome sequence of Pseudophaeobacter arcticus NBRC 116598.</title>
        <authorList>
            <person name="Miyakawa T."/>
            <person name="Kusuya Y."/>
            <person name="Miura T."/>
        </authorList>
    </citation>
    <scope>NUCLEOTIDE SEQUENCE [LARGE SCALE GENOMIC DNA]</scope>
    <source>
        <strain evidence="4 5">SU-CL00105</strain>
    </source>
</reference>
<evidence type="ECO:0000313" key="4">
    <source>
        <dbReference type="EMBL" id="GAA6194739.1"/>
    </source>
</evidence>
<keyword evidence="1 2" id="KW-0732">Signal</keyword>
<evidence type="ECO:0000256" key="2">
    <source>
        <dbReference type="SAM" id="SignalP"/>
    </source>
</evidence>
<dbReference type="InterPro" id="IPR005653">
    <property type="entry name" value="OstA-like_N"/>
</dbReference>
<accession>A0ABQ0AG06</accession>
<dbReference type="PANTHER" id="PTHR36504">
    <property type="entry name" value="LIPOPOLYSACCHARIDE EXPORT SYSTEM PROTEIN LPTA"/>
    <property type="match status" value="1"/>
</dbReference>
<evidence type="ECO:0000313" key="5">
    <source>
        <dbReference type="Proteomes" id="UP001441944"/>
    </source>
</evidence>
<evidence type="ECO:0000256" key="1">
    <source>
        <dbReference type="ARBA" id="ARBA00022729"/>
    </source>
</evidence>
<dbReference type="InterPro" id="IPR052037">
    <property type="entry name" value="LPS_export_LptA"/>
</dbReference>
<evidence type="ECO:0000259" key="3">
    <source>
        <dbReference type="Pfam" id="PF03968"/>
    </source>
</evidence>
<dbReference type="Gene3D" id="2.60.450.10">
    <property type="entry name" value="Lipopolysaccharide (LPS) transport protein A like domain"/>
    <property type="match status" value="1"/>
</dbReference>
<organism evidence="4 5">
    <name type="scientific">Pseudophaeobacter arcticus</name>
    <dbReference type="NCBI Taxonomy" id="385492"/>
    <lineage>
        <taxon>Bacteria</taxon>
        <taxon>Pseudomonadati</taxon>
        <taxon>Pseudomonadota</taxon>
        <taxon>Alphaproteobacteria</taxon>
        <taxon>Rhodobacterales</taxon>
        <taxon>Paracoccaceae</taxon>
        <taxon>Pseudophaeobacter</taxon>
    </lineage>
</organism>
<dbReference type="PANTHER" id="PTHR36504:SF1">
    <property type="entry name" value="LIPOPOLYSACCHARIDE EXPORT SYSTEM PROTEIN LPTA"/>
    <property type="match status" value="1"/>
</dbReference>
<gene>
    <name evidence="4" type="ORF">NBRC116598_01830</name>
</gene>
<protein>
    <submittedName>
        <fullName evidence="4">LptA/OstA family protein</fullName>
    </submittedName>
</protein>
<name>A0ABQ0AG06_9RHOB</name>
<feature type="signal peptide" evidence="2">
    <location>
        <begin position="1"/>
        <end position="23"/>
    </location>
</feature>
<feature type="domain" description="Organic solvent tolerance-like N-terminal" evidence="3">
    <location>
        <begin position="40"/>
        <end position="148"/>
    </location>
</feature>
<keyword evidence="5" id="KW-1185">Reference proteome</keyword>
<proteinExistence type="predicted"/>
<dbReference type="EMBL" id="BAABWU010000001">
    <property type="protein sequence ID" value="GAA6194739.1"/>
    <property type="molecule type" value="Genomic_DNA"/>
</dbReference>
<comment type="caution">
    <text evidence="4">The sequence shown here is derived from an EMBL/GenBank/DDBJ whole genome shotgun (WGS) entry which is preliminary data.</text>
</comment>